<reference evidence="4 5" key="1">
    <citation type="submission" date="2014-11" db="EMBL/GenBank/DDBJ databases">
        <title>Draft genome sequence of Chelonobacter oris 1662T, associated with respiratory disease in Hermann's Tortoises.</title>
        <authorList>
            <person name="Kudirkiene E."/>
            <person name="Hansen M.J."/>
            <person name="Bojesen A.M."/>
        </authorList>
    </citation>
    <scope>NUCLEOTIDE SEQUENCE [LARGE SCALE GENOMIC DNA]</scope>
    <source>
        <strain evidence="4 5">1662</strain>
    </source>
</reference>
<dbReference type="AlphaFoldDB" id="A0A0A3AU22"/>
<evidence type="ECO:0000313" key="4">
    <source>
        <dbReference type="EMBL" id="KGQ71237.1"/>
    </source>
</evidence>
<dbReference type="STRING" id="505317.OA57_03155"/>
<dbReference type="Pfam" id="PF04945">
    <property type="entry name" value="YHS"/>
    <property type="match status" value="1"/>
</dbReference>
<feature type="transmembrane region" description="Helical" evidence="1">
    <location>
        <begin position="33"/>
        <end position="52"/>
    </location>
</feature>
<feature type="domain" description="YHS" evidence="2">
    <location>
        <begin position="411"/>
        <end position="457"/>
    </location>
</feature>
<feature type="transmembrane region" description="Helical" evidence="1">
    <location>
        <begin position="58"/>
        <end position="77"/>
    </location>
</feature>
<dbReference type="OrthoDB" id="9792533at2"/>
<dbReference type="RefSeq" id="WP_034613298.1">
    <property type="nucleotide sequence ID" value="NZ_JSUM01000003.1"/>
</dbReference>
<feature type="transmembrane region" description="Helical" evidence="1">
    <location>
        <begin position="84"/>
        <end position="101"/>
    </location>
</feature>
<dbReference type="InterPro" id="IPR007029">
    <property type="entry name" value="YHS_dom"/>
</dbReference>
<keyword evidence="1" id="KW-1133">Transmembrane helix</keyword>
<feature type="transmembrane region" description="Helical" evidence="1">
    <location>
        <begin position="243"/>
        <end position="269"/>
    </location>
</feature>
<accession>A0A0A3AU22</accession>
<evidence type="ECO:0000256" key="1">
    <source>
        <dbReference type="SAM" id="Phobius"/>
    </source>
</evidence>
<gene>
    <name evidence="4" type="ORF">OA57_03155</name>
</gene>
<feature type="transmembrane region" description="Helical" evidence="1">
    <location>
        <begin position="6"/>
        <end position="24"/>
    </location>
</feature>
<keyword evidence="5" id="KW-1185">Reference proteome</keyword>
<organism evidence="4 5">
    <name type="scientific">Chelonobacter oris</name>
    <dbReference type="NCBI Taxonomy" id="505317"/>
    <lineage>
        <taxon>Bacteria</taxon>
        <taxon>Pseudomonadati</taxon>
        <taxon>Pseudomonadota</taxon>
        <taxon>Gammaproteobacteria</taxon>
        <taxon>Pasteurellales</taxon>
        <taxon>Pasteurellaceae</taxon>
        <taxon>Chelonobacter</taxon>
    </lineage>
</organism>
<dbReference type="Proteomes" id="UP000030380">
    <property type="component" value="Unassembled WGS sequence"/>
</dbReference>
<dbReference type="InterPro" id="IPR018758">
    <property type="entry name" value="FtrD-like"/>
</dbReference>
<feature type="transmembrane region" description="Helical" evidence="1">
    <location>
        <begin position="156"/>
        <end position="181"/>
    </location>
</feature>
<comment type="caution">
    <text evidence="4">The sequence shown here is derived from an EMBL/GenBank/DDBJ whole genome shotgun (WGS) entry which is preliminary data.</text>
</comment>
<evidence type="ECO:0000259" key="2">
    <source>
        <dbReference type="Pfam" id="PF04945"/>
    </source>
</evidence>
<name>A0A0A3AU22_9PAST</name>
<dbReference type="EMBL" id="JSUM01000003">
    <property type="protein sequence ID" value="KGQ71237.1"/>
    <property type="molecule type" value="Genomic_DNA"/>
</dbReference>
<protein>
    <submittedName>
        <fullName evidence="4">Membrane protein</fullName>
    </submittedName>
</protein>
<proteinExistence type="predicted"/>
<keyword evidence="1" id="KW-0812">Transmembrane</keyword>
<evidence type="ECO:0000313" key="5">
    <source>
        <dbReference type="Proteomes" id="UP000030380"/>
    </source>
</evidence>
<keyword evidence="1" id="KW-0472">Membrane</keyword>
<evidence type="ECO:0000259" key="3">
    <source>
        <dbReference type="Pfam" id="PF10080"/>
    </source>
</evidence>
<feature type="domain" description="Membrane iron-sulfur containing protein FtrD-like" evidence="3">
    <location>
        <begin position="300"/>
        <end position="403"/>
    </location>
</feature>
<feature type="transmembrane region" description="Helical" evidence="1">
    <location>
        <begin position="121"/>
        <end position="144"/>
    </location>
</feature>
<sequence>MNYFFTSILQLLLPIGLLSGLLWGKQHSVAVKALLWLSLTALCAGFLFWQLLTVNQTTRLAFSLSYVAVLVFSLIAAQFNQRNLLYLSQLMLLFFSGIFWAQNPNLSAITSTEVINTDFILNLFAIAAALLLCLFVANWTVVLLRQQTIPYLRNGLLSLLVIWLLLPLNGQILLSLIKLQWLDLDKTLLSFVAKSLNLAIWNNYVSTLFLLLITFVFYFIVLRPRKSAVTIQPDLIARRQKTALYRTSRCLVAVGILFAVVVAGAQLYWDKIASQPPRLSEATPVTLSQDNLIHIDIKTVSDGKLHRFVWISDEGKAVRFFIINRLADRISLGVVFDACLLCGDQGYVMQGNQVVCVACGVHMFIPSIGKAGGCNPVPINDWQQTDSQIIISKAGLEEGLNYFSTIVKLDVVDPVDGTKLVNTDAKFKYSFAGKTYFFASEANLARFRDNPESFVQASAVKGEK</sequence>
<dbReference type="Pfam" id="PF10080">
    <property type="entry name" value="FtrD-like"/>
    <property type="match status" value="1"/>
</dbReference>
<feature type="transmembrane region" description="Helical" evidence="1">
    <location>
        <begin position="201"/>
        <end position="222"/>
    </location>
</feature>